<organism evidence="1 2">
    <name type="scientific">Dichanthelium oligosanthes</name>
    <dbReference type="NCBI Taxonomy" id="888268"/>
    <lineage>
        <taxon>Eukaryota</taxon>
        <taxon>Viridiplantae</taxon>
        <taxon>Streptophyta</taxon>
        <taxon>Embryophyta</taxon>
        <taxon>Tracheophyta</taxon>
        <taxon>Spermatophyta</taxon>
        <taxon>Magnoliopsida</taxon>
        <taxon>Liliopsida</taxon>
        <taxon>Poales</taxon>
        <taxon>Poaceae</taxon>
        <taxon>PACMAD clade</taxon>
        <taxon>Panicoideae</taxon>
        <taxon>Panicodae</taxon>
        <taxon>Paniceae</taxon>
        <taxon>Dichantheliinae</taxon>
        <taxon>Dichanthelium</taxon>
    </lineage>
</organism>
<evidence type="ECO:0000313" key="1">
    <source>
        <dbReference type="EMBL" id="OEL22553.1"/>
    </source>
</evidence>
<gene>
    <name evidence="1" type="ORF">BAE44_0016425</name>
</gene>
<evidence type="ECO:0000313" key="2">
    <source>
        <dbReference type="Proteomes" id="UP000095767"/>
    </source>
</evidence>
<proteinExistence type="predicted"/>
<protein>
    <submittedName>
        <fullName evidence="1">Uncharacterized protein</fullName>
    </submittedName>
</protein>
<dbReference type="OrthoDB" id="1860964at2759"/>
<reference evidence="1 2" key="1">
    <citation type="submission" date="2016-09" db="EMBL/GenBank/DDBJ databases">
        <title>The draft genome of Dichanthelium oligosanthes: A C3 panicoid grass species.</title>
        <authorList>
            <person name="Studer A.J."/>
            <person name="Schnable J.C."/>
            <person name="Brutnell T.P."/>
        </authorList>
    </citation>
    <scope>NUCLEOTIDE SEQUENCE [LARGE SCALE GENOMIC DNA]</scope>
    <source>
        <strain evidence="2">cv. Kellogg 1175</strain>
        <tissue evidence="1">Leaf</tissue>
    </source>
</reference>
<comment type="caution">
    <text evidence="1">The sequence shown here is derived from an EMBL/GenBank/DDBJ whole genome shotgun (WGS) entry which is preliminary data.</text>
</comment>
<dbReference type="EMBL" id="LWDX02045002">
    <property type="protein sequence ID" value="OEL22553.1"/>
    <property type="molecule type" value="Genomic_DNA"/>
</dbReference>
<dbReference type="AlphaFoldDB" id="A0A1E5VBM4"/>
<dbReference type="Gene3D" id="1.10.287.2250">
    <property type="match status" value="1"/>
</dbReference>
<dbReference type="Proteomes" id="UP000095767">
    <property type="component" value="Unassembled WGS sequence"/>
</dbReference>
<accession>A0A1E5VBM4</accession>
<dbReference type="STRING" id="888268.A0A1E5VBM4"/>
<sequence>MIPGDHSPGPEEFTPDIFDPYSPDDPATCFAYEGKDLESEETMWAMYERWCSFYDVKRDHDDMVRRFGYFKDRARRIHEFNKSGDDHQQ</sequence>
<keyword evidence="2" id="KW-1185">Reference proteome</keyword>
<name>A0A1E5VBM4_9POAL</name>